<dbReference type="RefSeq" id="WP_387901467.1">
    <property type="nucleotide sequence ID" value="NZ_JBIBEG010000003.1"/>
</dbReference>
<evidence type="ECO:0000256" key="4">
    <source>
        <dbReference type="ARBA" id="ARBA00022741"/>
    </source>
</evidence>
<evidence type="ECO:0000256" key="1">
    <source>
        <dbReference type="ARBA" id="ARBA00012513"/>
    </source>
</evidence>
<protein>
    <recommendedName>
        <fullName evidence="1">non-specific serine/threonine protein kinase</fullName>
        <ecNumber evidence="1">2.7.11.1</ecNumber>
    </recommendedName>
</protein>
<organism evidence="9 10">
    <name type="scientific">Streptomyces argenteolus</name>
    <dbReference type="NCBI Taxonomy" id="67274"/>
    <lineage>
        <taxon>Bacteria</taxon>
        <taxon>Bacillati</taxon>
        <taxon>Actinomycetota</taxon>
        <taxon>Actinomycetes</taxon>
        <taxon>Kitasatosporales</taxon>
        <taxon>Streptomycetaceae</taxon>
        <taxon>Streptomyces</taxon>
    </lineage>
</organism>
<dbReference type="InterPro" id="IPR000719">
    <property type="entry name" value="Prot_kinase_dom"/>
</dbReference>
<proteinExistence type="predicted"/>
<reference evidence="9 10" key="1">
    <citation type="submission" date="2024-10" db="EMBL/GenBank/DDBJ databases">
        <title>The Natural Products Discovery Center: Release of the First 8490 Sequenced Strains for Exploring Actinobacteria Biosynthetic Diversity.</title>
        <authorList>
            <person name="Kalkreuter E."/>
            <person name="Kautsar S.A."/>
            <person name="Yang D."/>
            <person name="Bader C.D."/>
            <person name="Teijaro C.N."/>
            <person name="Fluegel L."/>
            <person name="Davis C.M."/>
            <person name="Simpson J.R."/>
            <person name="Lauterbach L."/>
            <person name="Steele A.D."/>
            <person name="Gui C."/>
            <person name="Meng S."/>
            <person name="Li G."/>
            <person name="Viehrig K."/>
            <person name="Ye F."/>
            <person name="Su P."/>
            <person name="Kiefer A.F."/>
            <person name="Nichols A."/>
            <person name="Cepeda A.J."/>
            <person name="Yan W."/>
            <person name="Fan B."/>
            <person name="Jiang Y."/>
            <person name="Adhikari A."/>
            <person name="Zheng C.-J."/>
            <person name="Schuster L."/>
            <person name="Cowan T.M."/>
            <person name="Smanski M.J."/>
            <person name="Chevrette M.G."/>
            <person name="De Carvalho L.P.S."/>
            <person name="Shen B."/>
        </authorList>
    </citation>
    <scope>NUCLEOTIDE SEQUENCE [LARGE SCALE GENOMIC DNA]</scope>
    <source>
        <strain evidence="9 10">NPDC012540</strain>
    </source>
</reference>
<evidence type="ECO:0000256" key="6">
    <source>
        <dbReference type="ARBA" id="ARBA00022840"/>
    </source>
</evidence>
<accession>A0ABW6X568</accession>
<dbReference type="Proteomes" id="UP001602322">
    <property type="component" value="Unassembled WGS sequence"/>
</dbReference>
<dbReference type="EMBL" id="JBIBEG010000003">
    <property type="protein sequence ID" value="MFF5896904.1"/>
    <property type="molecule type" value="Genomic_DNA"/>
</dbReference>
<feature type="region of interest" description="Disordered" evidence="7">
    <location>
        <begin position="297"/>
        <end position="329"/>
    </location>
</feature>
<evidence type="ECO:0000313" key="9">
    <source>
        <dbReference type="EMBL" id="MFF5896904.1"/>
    </source>
</evidence>
<keyword evidence="5 9" id="KW-0418">Kinase</keyword>
<gene>
    <name evidence="9" type="ORF">ACFY8O_13350</name>
</gene>
<evidence type="ECO:0000259" key="8">
    <source>
        <dbReference type="PROSITE" id="PS50011"/>
    </source>
</evidence>
<dbReference type="InterPro" id="IPR011009">
    <property type="entry name" value="Kinase-like_dom_sf"/>
</dbReference>
<dbReference type="GO" id="GO:0016301">
    <property type="term" value="F:kinase activity"/>
    <property type="evidence" value="ECO:0007669"/>
    <property type="project" value="UniProtKB-KW"/>
</dbReference>
<feature type="compositionally biased region" description="Basic and acidic residues" evidence="7">
    <location>
        <begin position="459"/>
        <end position="469"/>
    </location>
</feature>
<dbReference type="Gene3D" id="3.30.200.20">
    <property type="entry name" value="Phosphorylase Kinase, domain 1"/>
    <property type="match status" value="1"/>
</dbReference>
<comment type="caution">
    <text evidence="9">The sequence shown here is derived from an EMBL/GenBank/DDBJ whole genome shotgun (WGS) entry which is preliminary data.</text>
</comment>
<evidence type="ECO:0000256" key="3">
    <source>
        <dbReference type="ARBA" id="ARBA00022679"/>
    </source>
</evidence>
<evidence type="ECO:0000256" key="5">
    <source>
        <dbReference type="ARBA" id="ARBA00022777"/>
    </source>
</evidence>
<dbReference type="PANTHER" id="PTHR43289">
    <property type="entry name" value="MITOGEN-ACTIVATED PROTEIN KINASE KINASE KINASE 20-RELATED"/>
    <property type="match status" value="1"/>
</dbReference>
<dbReference type="PANTHER" id="PTHR43289:SF6">
    <property type="entry name" value="SERINE_THREONINE-PROTEIN KINASE NEKL-3"/>
    <property type="match status" value="1"/>
</dbReference>
<keyword evidence="4" id="KW-0547">Nucleotide-binding</keyword>
<feature type="domain" description="Protein kinase" evidence="8">
    <location>
        <begin position="23"/>
        <end position="273"/>
    </location>
</feature>
<keyword evidence="10" id="KW-1185">Reference proteome</keyword>
<dbReference type="Gene3D" id="1.10.510.10">
    <property type="entry name" value="Transferase(Phosphotransferase) domain 1"/>
    <property type="match status" value="1"/>
</dbReference>
<feature type="region of interest" description="Disordered" evidence="7">
    <location>
        <begin position="345"/>
        <end position="477"/>
    </location>
</feature>
<dbReference type="SMART" id="SM00220">
    <property type="entry name" value="S_TKc"/>
    <property type="match status" value="1"/>
</dbReference>
<dbReference type="InterPro" id="IPR008271">
    <property type="entry name" value="Ser/Thr_kinase_AS"/>
</dbReference>
<evidence type="ECO:0000256" key="7">
    <source>
        <dbReference type="SAM" id="MobiDB-lite"/>
    </source>
</evidence>
<dbReference type="EC" id="2.7.11.1" evidence="1"/>
<dbReference type="Pfam" id="PF00069">
    <property type="entry name" value="Pkinase"/>
    <property type="match status" value="1"/>
</dbReference>
<evidence type="ECO:0000256" key="2">
    <source>
        <dbReference type="ARBA" id="ARBA00022527"/>
    </source>
</evidence>
<dbReference type="CDD" id="cd14014">
    <property type="entry name" value="STKc_PknB_like"/>
    <property type="match status" value="1"/>
</dbReference>
<name>A0ABW6X568_9ACTN</name>
<feature type="compositionally biased region" description="Polar residues" evidence="7">
    <location>
        <begin position="376"/>
        <end position="386"/>
    </location>
</feature>
<sequence length="477" mass="49563">MRLRDYAQGTSSRCSAQVLGGRYRVDGLLGSGGAADVHRGFDLRLRRPIAVKVFRSGSSCTGPEGLDNEALILARLNHPGLITAFDAGQHGGHAFLIMQLVEGTTLKERIAKGPLSPGATAALGAGLAQALGHAHEAGVVHRDIKPSNILLDDADRPYLADFGISRLVDTTTHTATGTLTGTAAYMSPEQVLGQPVGRPTDIYALGLVLLECLTGRLEYDGGPLEAAIARLHRRPVLPDGLPARLEHLLRSMTDLDEQDRPHAVACARTLSAVADTAPLSVPASTPTTSVVAHRHVPETADRTHANPPLGGAHSRRRHSSGRRRTRTAGTVVAFTAVVATTLAATNASSGPDDEHTSAKATGAPSRTTQPPDPTGPQVTLTPSRNATPLRHGASTGDRPLTPTPTPGAPTESAQGTSADNAADRSDAASPNRPSSTAGDAEERVAGTPARPPGQAKKTRAAERNGRDQKTTPGLGGR</sequence>
<feature type="compositionally biased region" description="Basic residues" evidence="7">
    <location>
        <begin position="313"/>
        <end position="326"/>
    </location>
</feature>
<keyword evidence="2" id="KW-0723">Serine/threonine-protein kinase</keyword>
<keyword evidence="6" id="KW-0067">ATP-binding</keyword>
<keyword evidence="3" id="KW-0808">Transferase</keyword>
<dbReference type="PROSITE" id="PS00108">
    <property type="entry name" value="PROTEIN_KINASE_ST"/>
    <property type="match status" value="1"/>
</dbReference>
<evidence type="ECO:0000313" key="10">
    <source>
        <dbReference type="Proteomes" id="UP001602322"/>
    </source>
</evidence>
<dbReference type="PROSITE" id="PS50011">
    <property type="entry name" value="PROTEIN_KINASE_DOM"/>
    <property type="match status" value="1"/>
</dbReference>
<dbReference type="SUPFAM" id="SSF56112">
    <property type="entry name" value="Protein kinase-like (PK-like)"/>
    <property type="match status" value="1"/>
</dbReference>